<gene>
    <name evidence="10" type="ORF">GOMPHAMPRED_007473</name>
</gene>
<evidence type="ECO:0000256" key="2">
    <source>
        <dbReference type="ARBA" id="ARBA00007251"/>
    </source>
</evidence>
<dbReference type="Gene3D" id="1.20.120.1070">
    <property type="entry name" value="Translation initiation factor eIF-2B, N-terminal domain"/>
    <property type="match status" value="1"/>
</dbReference>
<dbReference type="GO" id="GO:0005829">
    <property type="term" value="C:cytosol"/>
    <property type="evidence" value="ECO:0007669"/>
    <property type="project" value="UniProtKB-SubCell"/>
</dbReference>
<accession>A0A8H3EQN4</accession>
<evidence type="ECO:0000256" key="6">
    <source>
        <dbReference type="ARBA" id="ARBA00044208"/>
    </source>
</evidence>
<dbReference type="InterPro" id="IPR037171">
    <property type="entry name" value="NagB/RpiA_transferase-like"/>
</dbReference>
<dbReference type="GO" id="GO:0005851">
    <property type="term" value="C:eukaryotic translation initiation factor 2B complex"/>
    <property type="evidence" value="ECO:0007669"/>
    <property type="project" value="TreeGrafter"/>
</dbReference>
<dbReference type="OrthoDB" id="10249309at2759"/>
<keyword evidence="3" id="KW-0963">Cytoplasm</keyword>
<dbReference type="InterPro" id="IPR042529">
    <property type="entry name" value="IF_2B-like_C"/>
</dbReference>
<dbReference type="InterPro" id="IPR000649">
    <property type="entry name" value="IF-2B-related"/>
</dbReference>
<dbReference type="GO" id="GO:0003743">
    <property type="term" value="F:translation initiation factor activity"/>
    <property type="evidence" value="ECO:0007669"/>
    <property type="project" value="UniProtKB-KW"/>
</dbReference>
<protein>
    <recommendedName>
        <fullName evidence="6">Translation initiation factor eIF2B subunit alpha</fullName>
    </recommendedName>
    <alternativeName>
        <fullName evidence="7">eIF2B GDP-GTP exchange factor subunit alpha</fullName>
    </alternativeName>
</protein>
<keyword evidence="4" id="KW-0396">Initiation factor</keyword>
<evidence type="ECO:0000256" key="7">
    <source>
        <dbReference type="ARBA" id="ARBA00044236"/>
    </source>
</evidence>
<comment type="caution">
    <text evidence="10">The sequence shown here is derived from an EMBL/GenBank/DDBJ whole genome shotgun (WGS) entry which is preliminary data.</text>
</comment>
<evidence type="ECO:0000256" key="3">
    <source>
        <dbReference type="ARBA" id="ARBA00022490"/>
    </source>
</evidence>
<dbReference type="PANTHER" id="PTHR45860:SF1">
    <property type="entry name" value="TRANSLATION INITIATION FACTOR EIF-2B SUBUNIT ALPHA"/>
    <property type="match status" value="1"/>
</dbReference>
<dbReference type="Pfam" id="PF01008">
    <property type="entry name" value="IF-2B"/>
    <property type="match status" value="1"/>
</dbReference>
<comment type="subunit">
    <text evidence="8">Component of the translation initiation factor 2B (eIF2B) complex which is a heterodecamer of two sets of five different subunits: alpha, beta, gamma, delta and epsilon. Subunits alpha, beta and delta comprise a regulatory subcomplex and subunits epsilon and gamma comprise a catalytic subcomplex. Within the complex, the hexameric regulatory complex resides at the center, with the two heterodimeric catalytic subcomplexes bound on opposite sides.</text>
</comment>
<dbReference type="PANTHER" id="PTHR45860">
    <property type="entry name" value="TRANSLATION INITIATION FACTOR EIF-2B SUBUNIT ALPHA"/>
    <property type="match status" value="1"/>
</dbReference>
<evidence type="ECO:0000256" key="4">
    <source>
        <dbReference type="ARBA" id="ARBA00022540"/>
    </source>
</evidence>
<proteinExistence type="inferred from homology"/>
<evidence type="ECO:0000313" key="10">
    <source>
        <dbReference type="EMBL" id="CAF9911621.1"/>
    </source>
</evidence>
<comment type="subcellular location">
    <subcellularLocation>
        <location evidence="1">Cytoplasm</location>
        <location evidence="1">Cytosol</location>
    </subcellularLocation>
</comment>
<evidence type="ECO:0000256" key="9">
    <source>
        <dbReference type="RuleBase" id="RU003814"/>
    </source>
</evidence>
<evidence type="ECO:0000256" key="1">
    <source>
        <dbReference type="ARBA" id="ARBA00004514"/>
    </source>
</evidence>
<reference evidence="10" key="1">
    <citation type="submission" date="2021-03" db="EMBL/GenBank/DDBJ databases">
        <authorList>
            <person name="Tagirdzhanova G."/>
        </authorList>
    </citation>
    <scope>NUCLEOTIDE SEQUENCE</scope>
</reference>
<evidence type="ECO:0000313" key="11">
    <source>
        <dbReference type="Proteomes" id="UP000664169"/>
    </source>
</evidence>
<organism evidence="10 11">
    <name type="scientific">Gomphillus americanus</name>
    <dbReference type="NCBI Taxonomy" id="1940652"/>
    <lineage>
        <taxon>Eukaryota</taxon>
        <taxon>Fungi</taxon>
        <taxon>Dikarya</taxon>
        <taxon>Ascomycota</taxon>
        <taxon>Pezizomycotina</taxon>
        <taxon>Lecanoromycetes</taxon>
        <taxon>OSLEUM clade</taxon>
        <taxon>Ostropomycetidae</taxon>
        <taxon>Ostropales</taxon>
        <taxon>Graphidaceae</taxon>
        <taxon>Gomphilloideae</taxon>
        <taxon>Gomphillus</taxon>
    </lineage>
</organism>
<dbReference type="InterPro" id="IPR042528">
    <property type="entry name" value="elF-2B_alpha_N"/>
</dbReference>
<evidence type="ECO:0000256" key="8">
    <source>
        <dbReference type="ARBA" id="ARBA00046432"/>
    </source>
</evidence>
<dbReference type="EMBL" id="CAJPDQ010000006">
    <property type="protein sequence ID" value="CAF9911621.1"/>
    <property type="molecule type" value="Genomic_DNA"/>
</dbReference>
<dbReference type="AlphaFoldDB" id="A0A8H3EQN4"/>
<dbReference type="Gene3D" id="3.40.50.10470">
    <property type="entry name" value="Translation initiation factor eif-2b, domain 2"/>
    <property type="match status" value="1"/>
</dbReference>
<dbReference type="Proteomes" id="UP000664169">
    <property type="component" value="Unassembled WGS sequence"/>
</dbReference>
<keyword evidence="5" id="KW-0648">Protein biosynthesis</keyword>
<sequence>MASSAESPHEAGKQSFDIVSTYRSLLLSDPELTMPVAAIEALVSLLQNSPSLSTISEILDLLASNAEKLKQSIANPISLSAGTDLFQRYIINSLQRGGPAGAAGDFDAIRAHLLTNGRLFVARAKEARRMIAQTARQFIKVGSTVLTNGGSRVVSAVLQAAAEAQIKETGAPRFRVVYAVSASYKNSYGDGGDTAEGTATVTALRRLAVPVAMISEAAVAYSMGQIDVVLVGAEGVVENGGIISRMGTYQMAVLAKASGKPMYVVAESHKFVRVFPLGQQDIGVDQNVLNFTTKVEEVIETGLLTPKANFASRRIAGESITPDLDGSGYFGKDALHDSKNADFVDYTPPGYISALISENGVLTPSAVSEELIKIWY</sequence>
<comment type="similarity">
    <text evidence="2 9">Belongs to the eIF-2B alpha/beta/delta subunits family.</text>
</comment>
<name>A0A8H3EQN4_9LECA</name>
<dbReference type="GO" id="GO:0005085">
    <property type="term" value="F:guanyl-nucleotide exchange factor activity"/>
    <property type="evidence" value="ECO:0007669"/>
    <property type="project" value="TreeGrafter"/>
</dbReference>
<evidence type="ECO:0000256" key="5">
    <source>
        <dbReference type="ARBA" id="ARBA00022917"/>
    </source>
</evidence>
<dbReference type="FunFam" id="1.20.120.1070:FF:000002">
    <property type="entry name" value="Translation initiation factor eIF-2B subunit alpha"/>
    <property type="match status" value="1"/>
</dbReference>
<keyword evidence="11" id="KW-1185">Reference proteome</keyword>
<dbReference type="SUPFAM" id="SSF100950">
    <property type="entry name" value="NagB/RpiA/CoA transferase-like"/>
    <property type="match status" value="1"/>
</dbReference>
<dbReference type="InterPro" id="IPR051501">
    <property type="entry name" value="eIF2B_alpha/beta/delta"/>
</dbReference>